<protein>
    <submittedName>
        <fullName evidence="2">Uncharacterized protein</fullName>
    </submittedName>
</protein>
<evidence type="ECO:0000313" key="2">
    <source>
        <dbReference type="EMBL" id="ADL50125.1"/>
    </source>
</evidence>
<keyword evidence="1" id="KW-0812">Transmembrane</keyword>
<keyword evidence="3" id="KW-1185">Reference proteome</keyword>
<proteinExistence type="predicted"/>
<name>D9SQ58_CLOC7</name>
<dbReference type="Proteomes" id="UP000002730">
    <property type="component" value="Chromosome"/>
</dbReference>
<sequence>MHFHTNSKESIPSDNIYRNETYENIFKLIEKKNHRIRRVGLGTLSFFLIAFAIAFIISVQGKPSIGDNIFIKLGIKTWSRVNWGFHYPVLVSLFFSYLALYLSEKYYYQIGGKLARMLSRVYSILLTSIIMVYIYI</sequence>
<keyword evidence="1" id="KW-0472">Membrane</keyword>
<reference evidence="2 3" key="1">
    <citation type="submission" date="2010-08" db="EMBL/GenBank/DDBJ databases">
        <title>Complete sequence of Clostridium cellulovorans 743B.</title>
        <authorList>
            <consortium name="US DOE Joint Genome Institute"/>
            <person name="Lucas S."/>
            <person name="Copeland A."/>
            <person name="Lapidus A."/>
            <person name="Cheng J.-F."/>
            <person name="Bruce D."/>
            <person name="Goodwin L."/>
            <person name="Pitluck S."/>
            <person name="Chertkov O."/>
            <person name="Detter J.C."/>
            <person name="Han C."/>
            <person name="Tapia R."/>
            <person name="Land M."/>
            <person name="Hauser L."/>
            <person name="Chang Y.-J."/>
            <person name="Jeffries C."/>
            <person name="Kyrpides N."/>
            <person name="Ivanova N."/>
            <person name="Mikhailova N."/>
            <person name="Hemme C.L."/>
            <person name="Woyke T."/>
        </authorList>
    </citation>
    <scope>NUCLEOTIDE SEQUENCE [LARGE SCALE GENOMIC DNA]</scope>
    <source>
        <strain evidence="3">ATCC 35296 / DSM 3052 / OCM 3 / 743B</strain>
    </source>
</reference>
<dbReference type="AlphaFoldDB" id="D9SQ58"/>
<dbReference type="RefSeq" id="WP_010075108.1">
    <property type="nucleotide sequence ID" value="NC_014393.1"/>
</dbReference>
<dbReference type="KEGG" id="ccb:Clocel_0345"/>
<feature type="transmembrane region" description="Helical" evidence="1">
    <location>
        <begin position="81"/>
        <end position="102"/>
    </location>
</feature>
<accession>D9SQ58</accession>
<gene>
    <name evidence="2" type="ordered locus">Clocel_0345</name>
</gene>
<dbReference type="HOGENOM" id="CLU_1871789_0_0_9"/>
<evidence type="ECO:0000313" key="3">
    <source>
        <dbReference type="Proteomes" id="UP000002730"/>
    </source>
</evidence>
<keyword evidence="1" id="KW-1133">Transmembrane helix</keyword>
<feature type="transmembrane region" description="Helical" evidence="1">
    <location>
        <begin position="39"/>
        <end position="61"/>
    </location>
</feature>
<organism evidence="2 3">
    <name type="scientific">Clostridium cellulovorans (strain ATCC 35296 / DSM 3052 / OCM 3 / 743B)</name>
    <dbReference type="NCBI Taxonomy" id="573061"/>
    <lineage>
        <taxon>Bacteria</taxon>
        <taxon>Bacillati</taxon>
        <taxon>Bacillota</taxon>
        <taxon>Clostridia</taxon>
        <taxon>Eubacteriales</taxon>
        <taxon>Clostridiaceae</taxon>
        <taxon>Clostridium</taxon>
    </lineage>
</organism>
<dbReference type="EMBL" id="CP002160">
    <property type="protein sequence ID" value="ADL50125.1"/>
    <property type="molecule type" value="Genomic_DNA"/>
</dbReference>
<evidence type="ECO:0000256" key="1">
    <source>
        <dbReference type="SAM" id="Phobius"/>
    </source>
</evidence>
<feature type="transmembrane region" description="Helical" evidence="1">
    <location>
        <begin position="114"/>
        <end position="135"/>
    </location>
</feature>